<name>A0AAV4JWS3_9GAST</name>
<feature type="compositionally biased region" description="Polar residues" evidence="2">
    <location>
        <begin position="41"/>
        <end position="51"/>
    </location>
</feature>
<feature type="domain" description="SMB" evidence="3">
    <location>
        <begin position="426"/>
        <end position="466"/>
    </location>
</feature>
<protein>
    <recommendedName>
        <fullName evidence="3">SMB domain-containing protein</fullName>
    </recommendedName>
</protein>
<evidence type="ECO:0000313" key="5">
    <source>
        <dbReference type="Proteomes" id="UP000762676"/>
    </source>
</evidence>
<accession>A0AAV4JWS3</accession>
<evidence type="ECO:0000259" key="3">
    <source>
        <dbReference type="PROSITE" id="PS50958"/>
    </source>
</evidence>
<evidence type="ECO:0000256" key="2">
    <source>
        <dbReference type="SAM" id="MobiDB-lite"/>
    </source>
</evidence>
<evidence type="ECO:0000256" key="1">
    <source>
        <dbReference type="ARBA" id="ARBA00023157"/>
    </source>
</evidence>
<dbReference type="Gene3D" id="4.10.410.20">
    <property type="match status" value="1"/>
</dbReference>
<dbReference type="EMBL" id="BMAT01010411">
    <property type="protein sequence ID" value="GFS26428.1"/>
    <property type="molecule type" value="Genomic_DNA"/>
</dbReference>
<dbReference type="InterPro" id="IPR036024">
    <property type="entry name" value="Somatomedin_B-like_dom_sf"/>
</dbReference>
<evidence type="ECO:0000313" key="4">
    <source>
        <dbReference type="EMBL" id="GFS26428.1"/>
    </source>
</evidence>
<dbReference type="Proteomes" id="UP000762676">
    <property type="component" value="Unassembled WGS sequence"/>
</dbReference>
<proteinExistence type="predicted"/>
<dbReference type="Pfam" id="PF01033">
    <property type="entry name" value="Somatomedin_B"/>
    <property type="match status" value="1"/>
</dbReference>
<organism evidence="4 5">
    <name type="scientific">Elysia marginata</name>
    <dbReference type="NCBI Taxonomy" id="1093978"/>
    <lineage>
        <taxon>Eukaryota</taxon>
        <taxon>Metazoa</taxon>
        <taxon>Spiralia</taxon>
        <taxon>Lophotrochozoa</taxon>
        <taxon>Mollusca</taxon>
        <taxon>Gastropoda</taxon>
        <taxon>Heterobranchia</taxon>
        <taxon>Euthyneura</taxon>
        <taxon>Panpulmonata</taxon>
        <taxon>Sacoglossa</taxon>
        <taxon>Placobranchoidea</taxon>
        <taxon>Plakobranchidae</taxon>
        <taxon>Elysia</taxon>
    </lineage>
</organism>
<dbReference type="SUPFAM" id="SSF90188">
    <property type="entry name" value="Somatomedin B domain"/>
    <property type="match status" value="1"/>
</dbReference>
<dbReference type="InterPro" id="IPR001212">
    <property type="entry name" value="Somatomedin_B_dom"/>
</dbReference>
<keyword evidence="5" id="KW-1185">Reference proteome</keyword>
<feature type="compositionally biased region" description="Basic residues" evidence="2">
    <location>
        <begin position="29"/>
        <end position="40"/>
    </location>
</feature>
<gene>
    <name evidence="4" type="ORF">ElyMa_005214000</name>
</gene>
<dbReference type="AlphaFoldDB" id="A0AAV4JWS3"/>
<dbReference type="PROSITE" id="PS50958">
    <property type="entry name" value="SMB_2"/>
    <property type="match status" value="1"/>
</dbReference>
<feature type="region of interest" description="Disordered" evidence="2">
    <location>
        <begin position="1"/>
        <end position="69"/>
    </location>
</feature>
<feature type="region of interest" description="Disordered" evidence="2">
    <location>
        <begin position="862"/>
        <end position="882"/>
    </location>
</feature>
<sequence length="991" mass="111110">MELSPRDSLILARVGHPGFMPHPSDRSKKPSSPKRKHISKVNRTGLNAAENTSRKSPRSNRYVQKEQHITSKTSVGDTIKTYIQEAKYLMVIPDTAVYNEIIVITMKPKTILRRKQRKSPNKFRILRTLLLHLLLISPAYSPSRGNSFGLANASTALTPFTSKENNIRIIFSDQLSKNPPKKDHTSASDILKNNTTTTRSLNIGNTNNIFASEIFLNDRTTTINTDTSNTPNIDILPADIQDISTKPTLDTDTANTPNIDILPADIQDISTKTTLDTDTSNTPKIDALPADMQDISTKTTLDADTLRSYTNDTKTEYSKYVDILSIPTATLDDSLLISDDKSWVSKLVSAYKIEKSMFALSVIALSSNATVSSKNASTEDSSTVAGVSRDKSTVVKMETSKAPKTLTSPKTDILGESAEPIHNTKSSISCSQRCGEDASYPCSCDERCVVHKTCCQDLAESCPELYGMALLKFRHLLTSAVRCDTMTSVLMVESCPEVPRDRDSIENSSTGDTNTLNDLQGKNVMPNLLSSAPVTDYDTGIIYANASIYDCNKQNKSLNDSTKPWIIQIGTLQKVTVSDMKYTHNLDTSKYSYIPPESPPITSTSQCYSQETLSCIVNLFAAFNIQEPLCNRAVSEYYKIRHDVISMPEHHEHYTDFICSDCLAMHQNALGFGDRFFLSGFRVLISLSGTPGYAVYDLPKDLRKQRQPYPWWSWTCKFSDQINVEDSAACRVLQCDKRFILTQNGLCRKAVIAEFSVQEQVVYKGNSCRLDPHAFARAAKCHARKHKLLSTPKPYIYYNIFQERDGINLIVIRAEMFFDKLQYEEQIIDLVYSSKTFYAAILVFAQNYCSSKTEERKMNIKHDSPVGLLPGNKSNTSRSKSAERGDIFHNAQDLKLIEMLDRFTFIVRLLTDPIVQDLNANITFNFDSVYYLLDKSARMDEFVSKVNSSKCVNVKREDGNKLTNDAATLILLRELVPFTGLTMTYLLIVWL</sequence>
<keyword evidence="1" id="KW-1015">Disulfide bond</keyword>
<reference evidence="4 5" key="1">
    <citation type="journal article" date="2021" name="Elife">
        <title>Chloroplast acquisition without the gene transfer in kleptoplastic sea slugs, Plakobranchus ocellatus.</title>
        <authorList>
            <person name="Maeda T."/>
            <person name="Takahashi S."/>
            <person name="Yoshida T."/>
            <person name="Shimamura S."/>
            <person name="Takaki Y."/>
            <person name="Nagai Y."/>
            <person name="Toyoda A."/>
            <person name="Suzuki Y."/>
            <person name="Arimoto A."/>
            <person name="Ishii H."/>
            <person name="Satoh N."/>
            <person name="Nishiyama T."/>
            <person name="Hasebe M."/>
            <person name="Maruyama T."/>
            <person name="Minagawa J."/>
            <person name="Obokata J."/>
            <person name="Shigenobu S."/>
        </authorList>
    </citation>
    <scope>NUCLEOTIDE SEQUENCE [LARGE SCALE GENOMIC DNA]</scope>
</reference>
<comment type="caution">
    <text evidence="4">The sequence shown here is derived from an EMBL/GenBank/DDBJ whole genome shotgun (WGS) entry which is preliminary data.</text>
</comment>